<gene>
    <name evidence="1" type="ORF">OPT61_g9937</name>
</gene>
<reference evidence="1" key="1">
    <citation type="submission" date="2022-11" db="EMBL/GenBank/DDBJ databases">
        <title>Genome Sequence of Boeremia exigua.</title>
        <authorList>
            <person name="Buettner E."/>
        </authorList>
    </citation>
    <scope>NUCLEOTIDE SEQUENCE</scope>
    <source>
        <strain evidence="1">CU02</strain>
    </source>
</reference>
<organism evidence="1 2">
    <name type="scientific">Boeremia exigua</name>
    <dbReference type="NCBI Taxonomy" id="749465"/>
    <lineage>
        <taxon>Eukaryota</taxon>
        <taxon>Fungi</taxon>
        <taxon>Dikarya</taxon>
        <taxon>Ascomycota</taxon>
        <taxon>Pezizomycotina</taxon>
        <taxon>Dothideomycetes</taxon>
        <taxon>Pleosporomycetidae</taxon>
        <taxon>Pleosporales</taxon>
        <taxon>Pleosporineae</taxon>
        <taxon>Didymellaceae</taxon>
        <taxon>Boeremia</taxon>
    </lineage>
</organism>
<dbReference type="Proteomes" id="UP001153331">
    <property type="component" value="Unassembled WGS sequence"/>
</dbReference>
<evidence type="ECO:0000313" key="1">
    <source>
        <dbReference type="EMBL" id="KAJ8105843.1"/>
    </source>
</evidence>
<sequence length="398" mass="44842">MPDEKHRYEPPELPPIPSYEEATSSRHTSTARRGPNEASDDAERQGLLSPDAAQGSGPARRNGYYHPPSVQSVDDDGDSEPGSPTRDSDDEQRQILEEMDVLDPESADDGRARRRRNRGRFSKFTSSLSALHLPRLRWPRRLRPSFAFITDRLPTVPEEYRPGWSVIARLCGLMVIVTLVYMLVVSDVVPMGGGFGAQFSAEWVRQQVHKNVEGWRIEKNLEYISSYDHLAGTEGSYVLGQWIEGKFKDARMDTFTHDEYWVYMNYAKKGGRSVEIVEPQDKKWKARLDEPSVYNPPKAQTPAFHAMSASGNVQGPLIYANYCDKKDFKRLWDSGVDVQRAVVLCRAYGTQPDLGMKIKSAQDAGVVGVLVYSDPAEDGFRQGTPWPDGKWRPGDSGW</sequence>
<dbReference type="EMBL" id="JAPHNI010001350">
    <property type="protein sequence ID" value="KAJ8105843.1"/>
    <property type="molecule type" value="Genomic_DNA"/>
</dbReference>
<name>A0ACC2HSZ1_9PLEO</name>
<keyword evidence="2" id="KW-1185">Reference proteome</keyword>
<accession>A0ACC2HSZ1</accession>
<proteinExistence type="predicted"/>
<evidence type="ECO:0000313" key="2">
    <source>
        <dbReference type="Proteomes" id="UP001153331"/>
    </source>
</evidence>
<comment type="caution">
    <text evidence="1">The sequence shown here is derived from an EMBL/GenBank/DDBJ whole genome shotgun (WGS) entry which is preliminary data.</text>
</comment>
<protein>
    <submittedName>
        <fullName evidence="1">Uncharacterized protein</fullName>
    </submittedName>
</protein>